<proteinExistence type="predicted"/>
<dbReference type="InterPro" id="IPR004045">
    <property type="entry name" value="Glutathione_S-Trfase_N"/>
</dbReference>
<dbReference type="InterPro" id="IPR036249">
    <property type="entry name" value="Thioredoxin-like_sf"/>
</dbReference>
<dbReference type="SUPFAM" id="SSF47616">
    <property type="entry name" value="GST C-terminal domain-like"/>
    <property type="match status" value="1"/>
</dbReference>
<protein>
    <submittedName>
        <fullName evidence="2">Glutathione S-transferase</fullName>
    </submittedName>
</protein>
<dbReference type="RefSeq" id="WP_104680269.1">
    <property type="nucleotide sequence ID" value="NZ_CP026925.1"/>
</dbReference>
<reference evidence="2 3" key="1">
    <citation type="submission" date="2018-02" db="EMBL/GenBank/DDBJ databases">
        <title>Complete genome sequence of Agrobacterium tumefaciens 1D1609.</title>
        <authorList>
            <person name="Cho S.-T."/>
            <person name="Haryono M."/>
            <person name="Chang H.-H."/>
            <person name="Santos M.N."/>
            <person name="Lai E.-M."/>
            <person name="Kuo C.-H."/>
        </authorList>
    </citation>
    <scope>NUCLEOTIDE SEQUENCE [LARGE SCALE GENOMIC DNA]</scope>
    <source>
        <strain evidence="2 3">1D1609</strain>
    </source>
</reference>
<dbReference type="Pfam" id="PF22119">
    <property type="entry name" value="GST_C_8"/>
    <property type="match status" value="1"/>
</dbReference>
<gene>
    <name evidence="2" type="ORF">At1D1609_43890</name>
</gene>
<dbReference type="Gene3D" id="3.40.30.10">
    <property type="entry name" value="Glutaredoxin"/>
    <property type="match status" value="1"/>
</dbReference>
<dbReference type="SUPFAM" id="SSF52833">
    <property type="entry name" value="Thioredoxin-like"/>
    <property type="match status" value="1"/>
</dbReference>
<feature type="domain" description="GST N-terminal" evidence="1">
    <location>
        <begin position="2"/>
        <end position="85"/>
    </location>
</feature>
<dbReference type="EMBL" id="CP026925">
    <property type="protein sequence ID" value="AVH44430.1"/>
    <property type="molecule type" value="Genomic_DNA"/>
</dbReference>
<dbReference type="Proteomes" id="UP000237717">
    <property type="component" value="Chromosome II"/>
</dbReference>
<name>A0A2L2LJB5_AGRTU</name>
<dbReference type="AlphaFoldDB" id="A0A2L2LJB5"/>
<evidence type="ECO:0000259" key="1">
    <source>
        <dbReference type="PROSITE" id="PS50404"/>
    </source>
</evidence>
<evidence type="ECO:0000313" key="3">
    <source>
        <dbReference type="Proteomes" id="UP000237717"/>
    </source>
</evidence>
<organism evidence="2 3">
    <name type="scientific">Agrobacterium tumefaciens</name>
    <dbReference type="NCBI Taxonomy" id="358"/>
    <lineage>
        <taxon>Bacteria</taxon>
        <taxon>Pseudomonadati</taxon>
        <taxon>Pseudomonadota</taxon>
        <taxon>Alphaproteobacteria</taxon>
        <taxon>Hyphomicrobiales</taxon>
        <taxon>Rhizobiaceae</taxon>
        <taxon>Rhizobium/Agrobacterium group</taxon>
        <taxon>Agrobacterium</taxon>
        <taxon>Agrobacterium tumefaciens complex</taxon>
    </lineage>
</organism>
<dbReference type="Gene3D" id="1.20.1050.10">
    <property type="match status" value="1"/>
</dbReference>
<sequence length="232" mass="25904">MKNFALYYWPVPFRGQFIRGILAHCGYSWDKHDADAIENIMDCAVEKQPVAFMGPPVLIDRERNFAISQMPAIAIYLGERLDMLPTTIERRALSAKIVNDANDVLDELTLNGGREMWTPEKWEGFVPRLQKWIRIFADTGARNGLSPTSGFMLGTEKIGVADIATAILWTTVADRFPVIQGIIEDTSPTIWGLSRRVVATTSLAALNDKSFEEYGNAYCGGEIEKSLRKVTG</sequence>
<keyword evidence="2" id="KW-0808">Transferase</keyword>
<dbReference type="InterPro" id="IPR036282">
    <property type="entry name" value="Glutathione-S-Trfase_C_sf"/>
</dbReference>
<evidence type="ECO:0000313" key="2">
    <source>
        <dbReference type="EMBL" id="AVH44430.1"/>
    </source>
</evidence>
<accession>A0A2L2LJB5</accession>
<dbReference type="InterPro" id="IPR054761">
    <property type="entry name" value="GST_C_proteobact"/>
</dbReference>
<dbReference type="GO" id="GO:0016740">
    <property type="term" value="F:transferase activity"/>
    <property type="evidence" value="ECO:0007669"/>
    <property type="project" value="UniProtKB-KW"/>
</dbReference>
<dbReference type="PROSITE" id="PS50404">
    <property type="entry name" value="GST_NTER"/>
    <property type="match status" value="1"/>
</dbReference>